<reference evidence="2" key="1">
    <citation type="journal article" date="2019" name="Int. J. Syst. Evol. Microbiol.">
        <title>The Global Catalogue of Microorganisms (GCM) 10K type strain sequencing project: providing services to taxonomists for standard genome sequencing and annotation.</title>
        <authorList>
            <consortium name="The Broad Institute Genomics Platform"/>
            <consortium name="The Broad Institute Genome Sequencing Center for Infectious Disease"/>
            <person name="Wu L."/>
            <person name="Ma J."/>
        </authorList>
    </citation>
    <scope>NUCLEOTIDE SEQUENCE [LARGE SCALE GENOMIC DNA]</scope>
    <source>
        <strain evidence="2">JCM 16022</strain>
    </source>
</reference>
<dbReference type="Proteomes" id="UP001501771">
    <property type="component" value="Unassembled WGS sequence"/>
</dbReference>
<organism evidence="1 2">
    <name type="scientific">Nocardioides koreensis</name>
    <dbReference type="NCBI Taxonomy" id="433651"/>
    <lineage>
        <taxon>Bacteria</taxon>
        <taxon>Bacillati</taxon>
        <taxon>Actinomycetota</taxon>
        <taxon>Actinomycetes</taxon>
        <taxon>Propionibacteriales</taxon>
        <taxon>Nocardioidaceae</taxon>
        <taxon>Nocardioides</taxon>
    </lineage>
</organism>
<protein>
    <submittedName>
        <fullName evidence="1">Uncharacterized protein</fullName>
    </submittedName>
</protein>
<gene>
    <name evidence="1" type="ORF">GCM10009844_15090</name>
</gene>
<evidence type="ECO:0000313" key="2">
    <source>
        <dbReference type="Proteomes" id="UP001501771"/>
    </source>
</evidence>
<dbReference type="RefSeq" id="WP_344149694.1">
    <property type="nucleotide sequence ID" value="NZ_BAAAQR010000003.1"/>
</dbReference>
<name>A0ABP5LDT8_9ACTN</name>
<sequence length="133" mass="15474">MRRQVEKWETLEIELEEAGECSWWSSLMAPLDRGSDNAFMRFVGRVWGPDGRETALVRGEAFPRFVDPDDLSPDDAWSPGWELSLVHLRGRIEQEGWLRAGCGLEPWSHRYVRRVEVTRRARFARPARHVAGR</sequence>
<dbReference type="EMBL" id="BAAAQR010000003">
    <property type="protein sequence ID" value="GAA2143088.1"/>
    <property type="molecule type" value="Genomic_DNA"/>
</dbReference>
<keyword evidence="2" id="KW-1185">Reference proteome</keyword>
<evidence type="ECO:0000313" key="1">
    <source>
        <dbReference type="EMBL" id="GAA2143088.1"/>
    </source>
</evidence>
<proteinExistence type="predicted"/>
<accession>A0ABP5LDT8</accession>
<comment type="caution">
    <text evidence="1">The sequence shown here is derived from an EMBL/GenBank/DDBJ whole genome shotgun (WGS) entry which is preliminary data.</text>
</comment>